<proteinExistence type="predicted"/>
<gene>
    <name evidence="1" type="ORF">EJ05DRAFT_503361</name>
</gene>
<dbReference type="EMBL" id="ML996578">
    <property type="protein sequence ID" value="KAF2755049.1"/>
    <property type="molecule type" value="Genomic_DNA"/>
</dbReference>
<dbReference type="Gene3D" id="3.40.50.150">
    <property type="entry name" value="Vaccinia Virus protein VP39"/>
    <property type="match status" value="1"/>
</dbReference>
<evidence type="ECO:0000313" key="1">
    <source>
        <dbReference type="EMBL" id="KAF2755049.1"/>
    </source>
</evidence>
<name>A0A6A6VYV0_9PEZI</name>
<dbReference type="SUPFAM" id="SSF53335">
    <property type="entry name" value="S-adenosyl-L-methionine-dependent methyltransferases"/>
    <property type="match status" value="1"/>
</dbReference>
<evidence type="ECO:0000313" key="2">
    <source>
        <dbReference type="Proteomes" id="UP000799437"/>
    </source>
</evidence>
<dbReference type="CDD" id="cd02440">
    <property type="entry name" value="AdoMet_MTases"/>
    <property type="match status" value="1"/>
</dbReference>
<dbReference type="PANTHER" id="PTHR43591">
    <property type="entry name" value="METHYLTRANSFERASE"/>
    <property type="match status" value="1"/>
</dbReference>
<accession>A0A6A6VYV0</accession>
<keyword evidence="2" id="KW-1185">Reference proteome</keyword>
<dbReference type="Proteomes" id="UP000799437">
    <property type="component" value="Unassembled WGS sequence"/>
</dbReference>
<evidence type="ECO:0008006" key="3">
    <source>
        <dbReference type="Google" id="ProtNLM"/>
    </source>
</evidence>
<protein>
    <recommendedName>
        <fullName evidence="3">S-adenosyl-L-methionine-dependent methyltransferase</fullName>
    </recommendedName>
</protein>
<dbReference type="Pfam" id="PF13489">
    <property type="entry name" value="Methyltransf_23"/>
    <property type="match status" value="1"/>
</dbReference>
<organism evidence="1 2">
    <name type="scientific">Pseudovirgaria hyperparasitica</name>
    <dbReference type="NCBI Taxonomy" id="470096"/>
    <lineage>
        <taxon>Eukaryota</taxon>
        <taxon>Fungi</taxon>
        <taxon>Dikarya</taxon>
        <taxon>Ascomycota</taxon>
        <taxon>Pezizomycotina</taxon>
        <taxon>Dothideomycetes</taxon>
        <taxon>Dothideomycetes incertae sedis</taxon>
        <taxon>Acrospermales</taxon>
        <taxon>Acrospermaceae</taxon>
        <taxon>Pseudovirgaria</taxon>
    </lineage>
</organism>
<dbReference type="RefSeq" id="XP_033597500.1">
    <property type="nucleotide sequence ID" value="XM_033747406.1"/>
</dbReference>
<dbReference type="AlphaFoldDB" id="A0A6A6VYV0"/>
<dbReference type="GeneID" id="54488460"/>
<sequence length="329" mass="37013">MSTPETEAASYMMGYSSPEAERLDSQHILMRHMNANRLLSPQLHSAVRAGKIKKILDIGTGTGIWPYDTTSEMKTLGASGPLRFVGTDVAQSVHWVRHQIFDSNIYATITFDIIDLNDEDSMMGLRDKYGPFDLVHSRLLFSSIKDGKWPAYLARIFRLLRPGGYVQLVENDIVNAAACMNNQIAAESLVIAYGIYRGLGLQVDIAAHLAKLQLHAGFVDISDELRLVTTCHRKSDGNIVVDNVAHEWIVSAFQTLKPLFRKFRTAPNYAELISNMPPQVYDNAPESRPELLLADEDAYSDFQERHEEISRTDPLYQLSFRIVVGKKPE</sequence>
<reference evidence="1" key="1">
    <citation type="journal article" date="2020" name="Stud. Mycol.">
        <title>101 Dothideomycetes genomes: a test case for predicting lifestyles and emergence of pathogens.</title>
        <authorList>
            <person name="Haridas S."/>
            <person name="Albert R."/>
            <person name="Binder M."/>
            <person name="Bloem J."/>
            <person name="Labutti K."/>
            <person name="Salamov A."/>
            <person name="Andreopoulos B."/>
            <person name="Baker S."/>
            <person name="Barry K."/>
            <person name="Bills G."/>
            <person name="Bluhm B."/>
            <person name="Cannon C."/>
            <person name="Castanera R."/>
            <person name="Culley D."/>
            <person name="Daum C."/>
            <person name="Ezra D."/>
            <person name="Gonzalez J."/>
            <person name="Henrissat B."/>
            <person name="Kuo A."/>
            <person name="Liang C."/>
            <person name="Lipzen A."/>
            <person name="Lutzoni F."/>
            <person name="Magnuson J."/>
            <person name="Mondo S."/>
            <person name="Nolan M."/>
            <person name="Ohm R."/>
            <person name="Pangilinan J."/>
            <person name="Park H.-J."/>
            <person name="Ramirez L."/>
            <person name="Alfaro M."/>
            <person name="Sun H."/>
            <person name="Tritt A."/>
            <person name="Yoshinaga Y."/>
            <person name="Zwiers L.-H."/>
            <person name="Turgeon B."/>
            <person name="Goodwin S."/>
            <person name="Spatafora J."/>
            <person name="Crous P."/>
            <person name="Grigoriev I."/>
        </authorList>
    </citation>
    <scope>NUCLEOTIDE SEQUENCE</scope>
    <source>
        <strain evidence="1">CBS 121739</strain>
    </source>
</reference>
<dbReference type="OrthoDB" id="3732832at2759"/>
<dbReference type="InterPro" id="IPR029063">
    <property type="entry name" value="SAM-dependent_MTases_sf"/>
</dbReference>